<keyword evidence="10" id="KW-1185">Reference proteome</keyword>
<dbReference type="PANTHER" id="PTHR11404:SF6">
    <property type="entry name" value="SUPEROXIDE DISMUTASE [MN], MITOCHONDRIAL"/>
    <property type="match status" value="1"/>
</dbReference>
<dbReference type="PANTHER" id="PTHR11404">
    <property type="entry name" value="SUPEROXIDE DISMUTASE 2"/>
    <property type="match status" value="1"/>
</dbReference>
<evidence type="ECO:0000256" key="6">
    <source>
        <dbReference type="ARBA" id="ARBA00023128"/>
    </source>
</evidence>
<keyword evidence="6" id="KW-0496">Mitochondrion</keyword>
<evidence type="ECO:0000256" key="7">
    <source>
        <dbReference type="ARBA" id="ARBA00049204"/>
    </source>
</evidence>
<keyword evidence="4" id="KW-0479">Metal-binding</keyword>
<evidence type="ECO:0000313" key="9">
    <source>
        <dbReference type="EMBL" id="KAJ7959924.1"/>
    </source>
</evidence>
<proteinExistence type="inferred from homology"/>
<protein>
    <recommendedName>
        <fullName evidence="3">superoxide dismutase</fullName>
        <ecNumber evidence="3">1.15.1.1</ecNumber>
    </recommendedName>
</protein>
<dbReference type="Proteomes" id="UP001163823">
    <property type="component" value="Chromosome 8"/>
</dbReference>
<dbReference type="EC" id="1.15.1.1" evidence="3"/>
<comment type="subcellular location">
    <subcellularLocation>
        <location evidence="1">Mitochondrion</location>
    </subcellularLocation>
</comment>
<keyword evidence="5" id="KW-0560">Oxidoreductase</keyword>
<evidence type="ECO:0000313" key="10">
    <source>
        <dbReference type="Proteomes" id="UP001163823"/>
    </source>
</evidence>
<dbReference type="InterPro" id="IPR036324">
    <property type="entry name" value="Mn/Fe_SOD_N_sf"/>
</dbReference>
<evidence type="ECO:0000256" key="1">
    <source>
        <dbReference type="ARBA" id="ARBA00004173"/>
    </source>
</evidence>
<dbReference type="Pfam" id="PF00081">
    <property type="entry name" value="Sod_Fe_N"/>
    <property type="match status" value="1"/>
</dbReference>
<evidence type="ECO:0000256" key="3">
    <source>
        <dbReference type="ARBA" id="ARBA00012682"/>
    </source>
</evidence>
<name>A0AAD7PM88_QUISA</name>
<evidence type="ECO:0000256" key="4">
    <source>
        <dbReference type="ARBA" id="ARBA00022723"/>
    </source>
</evidence>
<dbReference type="InterPro" id="IPR001189">
    <property type="entry name" value="Mn/Fe_SOD"/>
</dbReference>
<dbReference type="EMBL" id="JARAOO010000008">
    <property type="protein sequence ID" value="KAJ7959924.1"/>
    <property type="molecule type" value="Genomic_DNA"/>
</dbReference>
<dbReference type="FunFam" id="1.10.287.990:FF:000001">
    <property type="entry name" value="Superoxide dismutase"/>
    <property type="match status" value="1"/>
</dbReference>
<evidence type="ECO:0000259" key="8">
    <source>
        <dbReference type="Pfam" id="PF00081"/>
    </source>
</evidence>
<comment type="catalytic activity">
    <reaction evidence="7">
        <text>2 superoxide + 2 H(+) = H2O2 + O2</text>
        <dbReference type="Rhea" id="RHEA:20696"/>
        <dbReference type="ChEBI" id="CHEBI:15378"/>
        <dbReference type="ChEBI" id="CHEBI:15379"/>
        <dbReference type="ChEBI" id="CHEBI:16240"/>
        <dbReference type="ChEBI" id="CHEBI:18421"/>
        <dbReference type="EC" id="1.15.1.1"/>
    </reaction>
</comment>
<dbReference type="AlphaFoldDB" id="A0AAD7PM88"/>
<accession>A0AAD7PM88</accession>
<feature type="domain" description="Manganese/iron superoxide dismutase N-terminal" evidence="8">
    <location>
        <begin position="29"/>
        <end position="105"/>
    </location>
</feature>
<dbReference type="InterPro" id="IPR019831">
    <property type="entry name" value="Mn/Fe_SOD_N"/>
</dbReference>
<reference evidence="9" key="1">
    <citation type="journal article" date="2023" name="Science">
        <title>Elucidation of the pathway for biosynthesis of saponin adjuvants from the soapbark tree.</title>
        <authorList>
            <person name="Reed J."/>
            <person name="Orme A."/>
            <person name="El-Demerdash A."/>
            <person name="Owen C."/>
            <person name="Martin L.B.B."/>
            <person name="Misra R.C."/>
            <person name="Kikuchi S."/>
            <person name="Rejzek M."/>
            <person name="Martin A.C."/>
            <person name="Harkess A."/>
            <person name="Leebens-Mack J."/>
            <person name="Louveau T."/>
            <person name="Stephenson M.J."/>
            <person name="Osbourn A."/>
        </authorList>
    </citation>
    <scope>NUCLEOTIDE SEQUENCE</scope>
    <source>
        <strain evidence="9">S10</strain>
    </source>
</reference>
<dbReference type="GO" id="GO:0005739">
    <property type="term" value="C:mitochondrion"/>
    <property type="evidence" value="ECO:0007669"/>
    <property type="project" value="UniProtKB-SubCell"/>
</dbReference>
<dbReference type="GO" id="GO:0004784">
    <property type="term" value="F:superoxide dismutase activity"/>
    <property type="evidence" value="ECO:0007669"/>
    <property type="project" value="UniProtKB-EC"/>
</dbReference>
<dbReference type="InterPro" id="IPR050265">
    <property type="entry name" value="Fe/Mn_Superoxide_Dismutase"/>
</dbReference>
<dbReference type="SUPFAM" id="SSF46609">
    <property type="entry name" value="Fe,Mn superoxide dismutase (SOD), N-terminal domain"/>
    <property type="match status" value="1"/>
</dbReference>
<comment type="similarity">
    <text evidence="2">Belongs to the iron/manganese superoxide dismutase family.</text>
</comment>
<evidence type="ECO:0000256" key="2">
    <source>
        <dbReference type="ARBA" id="ARBA00008714"/>
    </source>
</evidence>
<dbReference type="Gene3D" id="1.10.287.990">
    <property type="entry name" value="Fe,Mn superoxide dismutase (SOD) domain"/>
    <property type="match status" value="1"/>
</dbReference>
<dbReference type="GO" id="GO:0030145">
    <property type="term" value="F:manganese ion binding"/>
    <property type="evidence" value="ECO:0007669"/>
    <property type="project" value="TreeGrafter"/>
</dbReference>
<gene>
    <name evidence="9" type="ORF">O6P43_020438</name>
</gene>
<dbReference type="KEGG" id="qsa:O6P43_020438"/>
<evidence type="ECO:0000256" key="5">
    <source>
        <dbReference type="ARBA" id="ARBA00023002"/>
    </source>
</evidence>
<comment type="caution">
    <text evidence="9">The sequence shown here is derived from an EMBL/GenBank/DDBJ whole genome shotgun (WGS) entry which is preliminary data.</text>
</comment>
<sequence length="110" mass="12200">MALRTLSRKTLAVARNGGLRFDHVRELQTFTLKDLPYGYGALEPVISGEIMELHHKKHHNTYVTNFNTALEQLDQAMASGDSSKIVKLQSALKFNGGGLLLNHSFASFTL</sequence>
<organism evidence="9 10">
    <name type="scientific">Quillaja saponaria</name>
    <name type="common">Soap bark tree</name>
    <dbReference type="NCBI Taxonomy" id="32244"/>
    <lineage>
        <taxon>Eukaryota</taxon>
        <taxon>Viridiplantae</taxon>
        <taxon>Streptophyta</taxon>
        <taxon>Embryophyta</taxon>
        <taxon>Tracheophyta</taxon>
        <taxon>Spermatophyta</taxon>
        <taxon>Magnoliopsida</taxon>
        <taxon>eudicotyledons</taxon>
        <taxon>Gunneridae</taxon>
        <taxon>Pentapetalae</taxon>
        <taxon>rosids</taxon>
        <taxon>fabids</taxon>
        <taxon>Fabales</taxon>
        <taxon>Quillajaceae</taxon>
        <taxon>Quillaja</taxon>
    </lineage>
</organism>
<dbReference type="PRINTS" id="PR01703">
    <property type="entry name" value="MNSODISMTASE"/>
</dbReference>